<dbReference type="Proteomes" id="UP001162640">
    <property type="component" value="Unassembled WGS sequence"/>
</dbReference>
<evidence type="ECO:0000313" key="2">
    <source>
        <dbReference type="EMBL" id="GMH50658.1"/>
    </source>
</evidence>
<dbReference type="SUPFAM" id="SSF53254">
    <property type="entry name" value="Phosphoglycerate mutase-like"/>
    <property type="match status" value="1"/>
</dbReference>
<dbReference type="Pfam" id="PF00300">
    <property type="entry name" value="His_Phos_1"/>
    <property type="match status" value="2"/>
</dbReference>
<dbReference type="PANTHER" id="PTHR47821:SF2">
    <property type="entry name" value="PHOSPHOGLYCERATE MUTASE FAMILY PROTEIN"/>
    <property type="match status" value="1"/>
</dbReference>
<dbReference type="InterPro" id="IPR013078">
    <property type="entry name" value="His_Pase_superF_clade-1"/>
</dbReference>
<dbReference type="GO" id="GO:0003824">
    <property type="term" value="F:catalytic activity"/>
    <property type="evidence" value="ECO:0007669"/>
    <property type="project" value="InterPro"/>
</dbReference>
<organism evidence="2 3">
    <name type="scientific">Triparma laevis f. inornata</name>
    <dbReference type="NCBI Taxonomy" id="1714386"/>
    <lineage>
        <taxon>Eukaryota</taxon>
        <taxon>Sar</taxon>
        <taxon>Stramenopiles</taxon>
        <taxon>Ochrophyta</taxon>
        <taxon>Bolidophyceae</taxon>
        <taxon>Parmales</taxon>
        <taxon>Triparmaceae</taxon>
        <taxon>Triparma</taxon>
    </lineage>
</organism>
<dbReference type="PROSITE" id="PS00175">
    <property type="entry name" value="PG_MUTASE"/>
    <property type="match status" value="1"/>
</dbReference>
<gene>
    <name evidence="2" type="ORF">TL16_g00836</name>
</gene>
<comment type="caution">
    <text evidence="2">The sequence shown here is derived from an EMBL/GenBank/DDBJ whole genome shotgun (WGS) entry which is preliminary data.</text>
</comment>
<evidence type="ECO:0000313" key="3">
    <source>
        <dbReference type="Proteomes" id="UP001162640"/>
    </source>
</evidence>
<dbReference type="AlphaFoldDB" id="A0A9W7DPL9"/>
<evidence type="ECO:0008006" key="4">
    <source>
        <dbReference type="Google" id="ProtNLM"/>
    </source>
</evidence>
<evidence type="ECO:0000256" key="1">
    <source>
        <dbReference type="SAM" id="MobiDB-lite"/>
    </source>
</evidence>
<dbReference type="SMART" id="SM00855">
    <property type="entry name" value="PGAM"/>
    <property type="match status" value="1"/>
</dbReference>
<proteinExistence type="predicted"/>
<dbReference type="InterPro" id="IPR001345">
    <property type="entry name" value="PG/BPGM_mutase_AS"/>
</dbReference>
<accession>A0A9W7DPL9</accession>
<protein>
    <recommendedName>
        <fullName evidence="4">Phosphoglycerate mutase-like protein</fullName>
    </recommendedName>
</protein>
<dbReference type="InterPro" id="IPR029033">
    <property type="entry name" value="His_PPase_superfam"/>
</dbReference>
<dbReference type="EMBL" id="BLQM01000016">
    <property type="protein sequence ID" value="GMH50658.1"/>
    <property type="molecule type" value="Genomic_DNA"/>
</dbReference>
<feature type="region of interest" description="Disordered" evidence="1">
    <location>
        <begin position="268"/>
        <end position="287"/>
    </location>
</feature>
<dbReference type="CDD" id="cd07040">
    <property type="entry name" value="HP"/>
    <property type="match status" value="1"/>
</dbReference>
<dbReference type="Gene3D" id="3.40.50.1240">
    <property type="entry name" value="Phosphoglycerate mutase-like"/>
    <property type="match status" value="1"/>
</dbReference>
<sequence length="287" mass="31219">MQLSSPSIACSSVINMIFRAALLSLLAALANPLAIPLTSVDTLKNTYVLLRHGQSTSNVEGIISSDPSLSTTKKHPLTEDGIKQSFAAGKSLYDLVSSQLNQLNPTIQFVSSPFARTRQTTMNAIDGFLASVKPADEFSLNGLSCQGMSADAVNDATVYTDFFRERFFGKLDGMKLSTYAYVWPVDKMDTVNSGFGCESVDEVYTRVNMGIALCERRWSQQTIVVVSHADTLQILQTGGARGATLGGDIGDFSDYRFKNGEVRVLRQGELPPPENMEPPARWSQGNV</sequence>
<name>A0A9W7DPL9_9STRA</name>
<reference evidence="3" key="1">
    <citation type="journal article" date="2023" name="Commun. Biol.">
        <title>Genome analysis of Parmales, the sister group of diatoms, reveals the evolutionary specialization of diatoms from phago-mixotrophs to photoautotrophs.</title>
        <authorList>
            <person name="Ban H."/>
            <person name="Sato S."/>
            <person name="Yoshikawa S."/>
            <person name="Yamada K."/>
            <person name="Nakamura Y."/>
            <person name="Ichinomiya M."/>
            <person name="Sato N."/>
            <person name="Blanc-Mathieu R."/>
            <person name="Endo H."/>
            <person name="Kuwata A."/>
            <person name="Ogata H."/>
        </authorList>
    </citation>
    <scope>NUCLEOTIDE SEQUENCE [LARGE SCALE GENOMIC DNA]</scope>
</reference>
<dbReference type="PANTHER" id="PTHR47821">
    <property type="entry name" value="PHOSPHOGLYCERATE MUTASE FAMILY PROTEIN"/>
    <property type="match status" value="1"/>
</dbReference>